<dbReference type="EMBL" id="NHRY01000258">
    <property type="protein sequence ID" value="PPQ27439.1"/>
    <property type="molecule type" value="Genomic_DNA"/>
</dbReference>
<feature type="transmembrane region" description="Helical" evidence="5">
    <location>
        <begin position="93"/>
        <end position="116"/>
    </location>
</feature>
<dbReference type="PANTHER" id="PTHR32303:SF4">
    <property type="entry name" value="QUINOPROTEIN GLUCOSE DEHYDROGENASE"/>
    <property type="match status" value="1"/>
</dbReference>
<accession>A0A2S6MYL2</accession>
<feature type="transmembrane region" description="Helical" evidence="5">
    <location>
        <begin position="16"/>
        <end position="41"/>
    </location>
</feature>
<dbReference type="InterPro" id="IPR011047">
    <property type="entry name" value="Quinoprotein_ADH-like_sf"/>
</dbReference>
<dbReference type="InterPro" id="IPR002372">
    <property type="entry name" value="PQQ_rpt_dom"/>
</dbReference>
<reference evidence="7 8" key="1">
    <citation type="journal article" date="2018" name="Arch. Microbiol.">
        <title>New insights into the metabolic potential of the phototrophic purple bacterium Rhodopila globiformis DSM 161(T) from its draft genome sequence and evidence for a vanadium-dependent nitrogenase.</title>
        <authorList>
            <person name="Imhoff J.F."/>
            <person name="Rahn T."/>
            <person name="Kunzel S."/>
            <person name="Neulinger S.C."/>
        </authorList>
    </citation>
    <scope>NUCLEOTIDE SEQUENCE [LARGE SCALE GENOMIC DNA]</scope>
    <source>
        <strain evidence="7 8">DSM 161</strain>
    </source>
</reference>
<dbReference type="GO" id="GO:0048038">
    <property type="term" value="F:quinone binding"/>
    <property type="evidence" value="ECO:0007669"/>
    <property type="project" value="InterPro"/>
</dbReference>
<dbReference type="AlphaFoldDB" id="A0A2S6MYL2"/>
<dbReference type="SMART" id="SM00564">
    <property type="entry name" value="PQQ"/>
    <property type="match status" value="6"/>
</dbReference>
<dbReference type="InterPro" id="IPR018391">
    <property type="entry name" value="PQQ_b-propeller_rpt"/>
</dbReference>
<comment type="similarity">
    <text evidence="2">Belongs to the bacterial PQQ dehydrogenase family.</text>
</comment>
<evidence type="ECO:0000259" key="6">
    <source>
        <dbReference type="Pfam" id="PF01011"/>
    </source>
</evidence>
<keyword evidence="5" id="KW-0812">Transmembrane</keyword>
<evidence type="ECO:0000256" key="3">
    <source>
        <dbReference type="ARBA" id="ARBA00023002"/>
    </source>
</evidence>
<proteinExistence type="inferred from homology"/>
<feature type="region of interest" description="Disordered" evidence="4">
    <location>
        <begin position="634"/>
        <end position="654"/>
    </location>
</feature>
<evidence type="ECO:0000256" key="5">
    <source>
        <dbReference type="SAM" id="Phobius"/>
    </source>
</evidence>
<evidence type="ECO:0000256" key="4">
    <source>
        <dbReference type="SAM" id="MobiDB-lite"/>
    </source>
</evidence>
<protein>
    <submittedName>
        <fullName evidence="7">Membrane-bound PQQ-dependent dehydrogenase, glucose/quinate/shikimate family</fullName>
        <ecNumber evidence="7">1.1.5.2</ecNumber>
    </submittedName>
</protein>
<dbReference type="PANTHER" id="PTHR32303">
    <property type="entry name" value="QUINOPROTEIN ALCOHOL DEHYDROGENASE (CYTOCHROME C)"/>
    <property type="match status" value="1"/>
</dbReference>
<dbReference type="InterPro" id="IPR017511">
    <property type="entry name" value="PQQ_mDH"/>
</dbReference>
<dbReference type="Proteomes" id="UP000239724">
    <property type="component" value="Unassembled WGS sequence"/>
</dbReference>
<dbReference type="CDD" id="cd10280">
    <property type="entry name" value="PQQ_mGDH"/>
    <property type="match status" value="1"/>
</dbReference>
<comment type="caution">
    <text evidence="7">The sequence shown here is derived from an EMBL/GenBank/DDBJ whole genome shotgun (WGS) entry which is preliminary data.</text>
</comment>
<feature type="transmembrane region" description="Helical" evidence="5">
    <location>
        <begin position="71"/>
        <end position="87"/>
    </location>
</feature>
<keyword evidence="3 7" id="KW-0560">Oxidoreductase</keyword>
<evidence type="ECO:0000256" key="2">
    <source>
        <dbReference type="ARBA" id="ARBA00008156"/>
    </source>
</evidence>
<feature type="domain" description="Pyrrolo-quinoline quinone repeat" evidence="6">
    <location>
        <begin position="177"/>
        <end position="775"/>
    </location>
</feature>
<keyword evidence="5" id="KW-0472">Membrane</keyword>
<evidence type="ECO:0000313" key="8">
    <source>
        <dbReference type="Proteomes" id="UP000239724"/>
    </source>
</evidence>
<name>A0A2S6MYL2_RHOGL</name>
<dbReference type="Pfam" id="PF01011">
    <property type="entry name" value="PQQ"/>
    <property type="match status" value="1"/>
</dbReference>
<feature type="transmembrane region" description="Helical" evidence="5">
    <location>
        <begin position="128"/>
        <end position="146"/>
    </location>
</feature>
<dbReference type="SUPFAM" id="SSF50998">
    <property type="entry name" value="Quinoprotein alcohol dehydrogenase-like"/>
    <property type="match status" value="1"/>
</dbReference>
<dbReference type="GO" id="GO:0008876">
    <property type="term" value="F:quinoprotein glucose dehydrogenase activity"/>
    <property type="evidence" value="ECO:0007669"/>
    <property type="project" value="UniProtKB-EC"/>
</dbReference>
<sequence>MAPAQRGPMPTAKRPSLVVLMTAIVVVLIGLCLAAGGGWLIALGGSPYYICTGIALILTGILLFRARAAALWVYTVILLGTLLWAIWEAGVDFWPLVPRGDVLVLIGIWLLTPWVSRRLYGGSLAPRMALLGTLILSFAVLGASLARSPHDKDGTLAMTNAPAGGTEPLASQPKGDWQAYGGSGFGDRYAPLDQITPANVGRLKVAWTFRTGDMRGPNDPVETTMEVTPIKANHMVYLCSPHQIVFALDAGTGTLKWKFDPHVQDSPAFQHLTCRGVSYHETKPGAVTASGQPAPQDCPRRIFLGTNTGGLYALNADTGAPCESFGTHGRVDLNVNMPYAEPGFYEVTSPPVAAEKILIVGGSVIDNWSTKEPSGVIRGYDVYTGALVWAWDAGNPNHNEIPKEGQTYTPASPNSWSVSSADEKLGLVYVPLGEPDPDEWGGDRSAQQEQFDSSLVALEIATGKLRWMFQNVHHDLWDMDFPSQPSLVDVNTAQGMVPAVYIPAKTGNIFVLDRRDGKLIVPAPEKPVPQGAAPGDHLSPTQPFSELSFRPRAPLDGAMMWGTTPFDQLACRIEFHRLRYQGPFTPPSTQGTLVYPGNLGMFEWGGVAVDPVRQIIVANPMSVPFVSTLIPRGRKNPSIPPASMKPGQEEGTQPMFGTPFGVTLNAFMSPIGVPCMQPPWGFIAGLDLKTNKIVWQHPVGTTRDSSPLPVAMRIGMPMLGGPMVTAGGVAFLTSTADYFIRAFDVGSGRQLWEDRLPAGGQSTPMTYSEGGRQFVVTADGGHGSFGTKLGDYIIAYALPQGK</sequence>
<dbReference type="NCBIfam" id="TIGR03074">
    <property type="entry name" value="PQQ_membr_DH"/>
    <property type="match status" value="1"/>
</dbReference>
<dbReference type="EC" id="1.1.5.2" evidence="7"/>
<comment type="cofactor">
    <cofactor evidence="1">
        <name>pyrroloquinoline quinone</name>
        <dbReference type="ChEBI" id="CHEBI:58442"/>
    </cofactor>
</comment>
<keyword evidence="8" id="KW-1185">Reference proteome</keyword>
<dbReference type="OrthoDB" id="9794322at2"/>
<dbReference type="Gene3D" id="2.140.10.10">
    <property type="entry name" value="Quinoprotein alcohol dehydrogenase-like superfamily"/>
    <property type="match status" value="1"/>
</dbReference>
<keyword evidence="5" id="KW-1133">Transmembrane helix</keyword>
<organism evidence="7 8">
    <name type="scientific">Rhodopila globiformis</name>
    <name type="common">Rhodopseudomonas globiformis</name>
    <dbReference type="NCBI Taxonomy" id="1071"/>
    <lineage>
        <taxon>Bacteria</taxon>
        <taxon>Pseudomonadati</taxon>
        <taxon>Pseudomonadota</taxon>
        <taxon>Alphaproteobacteria</taxon>
        <taxon>Acetobacterales</taxon>
        <taxon>Acetobacteraceae</taxon>
        <taxon>Rhodopila</taxon>
    </lineage>
</organism>
<dbReference type="GO" id="GO:0016020">
    <property type="term" value="C:membrane"/>
    <property type="evidence" value="ECO:0007669"/>
    <property type="project" value="InterPro"/>
</dbReference>
<feature type="transmembrane region" description="Helical" evidence="5">
    <location>
        <begin position="47"/>
        <end position="64"/>
    </location>
</feature>
<evidence type="ECO:0000313" key="7">
    <source>
        <dbReference type="EMBL" id="PPQ27439.1"/>
    </source>
</evidence>
<evidence type="ECO:0000256" key="1">
    <source>
        <dbReference type="ARBA" id="ARBA00001931"/>
    </source>
</evidence>
<gene>
    <name evidence="7" type="ORF">CCS01_27190</name>
</gene>